<accession>A0ABN7X5H7</accession>
<gene>
    <name evidence="1" type="ORF">GMARGA_LOCUS38597</name>
</gene>
<protein>
    <submittedName>
        <fullName evidence="1">1562_t:CDS:1</fullName>
    </submittedName>
</protein>
<evidence type="ECO:0000313" key="1">
    <source>
        <dbReference type="EMBL" id="CAG8847297.1"/>
    </source>
</evidence>
<dbReference type="EMBL" id="CAJVQB010087018">
    <property type="protein sequence ID" value="CAG8847297.1"/>
    <property type="molecule type" value="Genomic_DNA"/>
</dbReference>
<proteinExistence type="predicted"/>
<dbReference type="Proteomes" id="UP000789901">
    <property type="component" value="Unassembled WGS sequence"/>
</dbReference>
<sequence>NKKGQVATTAMSTVAPSATLPTNFVIFQTLLQKPILVVRS</sequence>
<organism evidence="1 2">
    <name type="scientific">Gigaspora margarita</name>
    <dbReference type="NCBI Taxonomy" id="4874"/>
    <lineage>
        <taxon>Eukaryota</taxon>
        <taxon>Fungi</taxon>
        <taxon>Fungi incertae sedis</taxon>
        <taxon>Mucoromycota</taxon>
        <taxon>Glomeromycotina</taxon>
        <taxon>Glomeromycetes</taxon>
        <taxon>Diversisporales</taxon>
        <taxon>Gigasporaceae</taxon>
        <taxon>Gigaspora</taxon>
    </lineage>
</organism>
<reference evidence="1 2" key="1">
    <citation type="submission" date="2021-06" db="EMBL/GenBank/DDBJ databases">
        <authorList>
            <person name="Kallberg Y."/>
            <person name="Tangrot J."/>
            <person name="Rosling A."/>
        </authorList>
    </citation>
    <scope>NUCLEOTIDE SEQUENCE [LARGE SCALE GENOMIC DNA]</scope>
    <source>
        <strain evidence="1 2">120-4 pot B 10/14</strain>
    </source>
</reference>
<evidence type="ECO:0000313" key="2">
    <source>
        <dbReference type="Proteomes" id="UP000789901"/>
    </source>
</evidence>
<keyword evidence="2" id="KW-1185">Reference proteome</keyword>
<feature type="non-terminal residue" evidence="1">
    <location>
        <position position="1"/>
    </location>
</feature>
<comment type="caution">
    <text evidence="1">The sequence shown here is derived from an EMBL/GenBank/DDBJ whole genome shotgun (WGS) entry which is preliminary data.</text>
</comment>
<name>A0ABN7X5H7_GIGMA</name>